<sequence>MNGMDEVMEKLFTECLAGQSGSADELPEMPAVWHREATV</sequence>
<dbReference type="Proteomes" id="UP000255283">
    <property type="component" value="Unassembled WGS sequence"/>
</dbReference>
<proteinExistence type="predicted"/>
<protein>
    <submittedName>
        <fullName evidence="2">Uncharacterized protein</fullName>
    </submittedName>
</protein>
<evidence type="ECO:0000256" key="1">
    <source>
        <dbReference type="SAM" id="MobiDB-lite"/>
    </source>
</evidence>
<organism evidence="2 3">
    <name type="scientific">Segatella buccae</name>
    <dbReference type="NCBI Taxonomy" id="28126"/>
    <lineage>
        <taxon>Bacteria</taxon>
        <taxon>Pseudomonadati</taxon>
        <taxon>Bacteroidota</taxon>
        <taxon>Bacteroidia</taxon>
        <taxon>Bacteroidales</taxon>
        <taxon>Prevotellaceae</taxon>
        <taxon>Segatella</taxon>
    </lineage>
</organism>
<evidence type="ECO:0000313" key="2">
    <source>
        <dbReference type="EMBL" id="SUB80202.1"/>
    </source>
</evidence>
<evidence type="ECO:0000313" key="3">
    <source>
        <dbReference type="Proteomes" id="UP000255283"/>
    </source>
</evidence>
<dbReference type="EMBL" id="UGTJ01000001">
    <property type="protein sequence ID" value="SUB80202.1"/>
    <property type="molecule type" value="Genomic_DNA"/>
</dbReference>
<name>A0AAQ1ZJK4_9BACT</name>
<gene>
    <name evidence="2" type="ORF">NCTC13063_01485</name>
</gene>
<feature type="region of interest" description="Disordered" evidence="1">
    <location>
        <begin position="20"/>
        <end position="39"/>
    </location>
</feature>
<reference evidence="2 3" key="1">
    <citation type="submission" date="2018-06" db="EMBL/GenBank/DDBJ databases">
        <authorList>
            <consortium name="Pathogen Informatics"/>
            <person name="Doyle S."/>
        </authorList>
    </citation>
    <scope>NUCLEOTIDE SEQUENCE [LARGE SCALE GENOMIC DNA]</scope>
    <source>
        <strain evidence="2 3">NCTC13063</strain>
    </source>
</reference>
<dbReference type="AlphaFoldDB" id="A0AAQ1ZJK4"/>
<comment type="caution">
    <text evidence="2">The sequence shown here is derived from an EMBL/GenBank/DDBJ whole genome shotgun (WGS) entry which is preliminary data.</text>
</comment>
<accession>A0AAQ1ZJK4</accession>